<dbReference type="EMBL" id="JBHUIK010000002">
    <property type="protein sequence ID" value="MFD2214321.1"/>
    <property type="molecule type" value="Genomic_DNA"/>
</dbReference>
<accession>A0ABW5BXI3</accession>
<dbReference type="InterPro" id="IPR012337">
    <property type="entry name" value="RNaseH-like_sf"/>
</dbReference>
<proteinExistence type="predicted"/>
<keyword evidence="3" id="KW-1185">Reference proteome</keyword>
<dbReference type="NCBIfam" id="NF005822">
    <property type="entry name" value="PRK07708.1"/>
    <property type="match status" value="1"/>
</dbReference>
<evidence type="ECO:0000313" key="3">
    <source>
        <dbReference type="Proteomes" id="UP001597318"/>
    </source>
</evidence>
<dbReference type="SUPFAM" id="SSF53098">
    <property type="entry name" value="Ribonuclease H-like"/>
    <property type="match status" value="1"/>
</dbReference>
<gene>
    <name evidence="2" type="ORF">ACFSKK_11575</name>
</gene>
<dbReference type="PANTHER" id="PTHR46387">
    <property type="entry name" value="POLYNUCLEOTIDYL TRANSFERASE, RIBONUCLEASE H-LIKE SUPERFAMILY PROTEIN"/>
    <property type="match status" value="1"/>
</dbReference>
<dbReference type="PANTHER" id="PTHR46387:SF2">
    <property type="entry name" value="RIBONUCLEASE HI"/>
    <property type="match status" value="1"/>
</dbReference>
<comment type="caution">
    <text evidence="2">The sequence shown here is derived from an EMBL/GenBank/DDBJ whole genome shotgun (WGS) entry which is preliminary data.</text>
</comment>
<name>A0ABW5BXI3_9BACI</name>
<dbReference type="RefSeq" id="WP_345740746.1">
    <property type="nucleotide sequence ID" value="NZ_CP095550.1"/>
</dbReference>
<organism evidence="2 3">
    <name type="scientific">Metabacillus endolithicus</name>
    <dbReference type="NCBI Taxonomy" id="1535204"/>
    <lineage>
        <taxon>Bacteria</taxon>
        <taxon>Bacillati</taxon>
        <taxon>Bacillota</taxon>
        <taxon>Bacilli</taxon>
        <taxon>Bacillales</taxon>
        <taxon>Bacillaceae</taxon>
        <taxon>Metabacillus</taxon>
    </lineage>
</organism>
<evidence type="ECO:0000259" key="1">
    <source>
        <dbReference type="PROSITE" id="PS50879"/>
    </source>
</evidence>
<dbReference type="CDD" id="cd09279">
    <property type="entry name" value="RNase_HI_like"/>
    <property type="match status" value="1"/>
</dbReference>
<dbReference type="InterPro" id="IPR002156">
    <property type="entry name" value="RNaseH_domain"/>
</dbReference>
<dbReference type="Gene3D" id="3.30.420.10">
    <property type="entry name" value="Ribonuclease H-like superfamily/Ribonuclease H"/>
    <property type="match status" value="1"/>
</dbReference>
<dbReference type="Proteomes" id="UP001597318">
    <property type="component" value="Unassembled WGS sequence"/>
</dbReference>
<sequence length="228" mass="26556">MNLLNYRIEWTYQTKRKLETTITTEYHSLNESIVLAEDFLQTGRVKNLSFFSEDGQSWTLKELKKLKDIVKDEPHDVVAFFDGGFHKSTKLAGFGAVVYYTQSGNRYRIRMNEKAEEMESNNEAEYAAFHYLVDVLEENGITKQKVLFKGDSQVVLNQLSGEWPCYEEEFNNWLDRIEGKLKKLKITASYEPVSRKENTEADKLATQAMEGIEIRSKMIINEDVEEHE</sequence>
<dbReference type="PROSITE" id="PS50879">
    <property type="entry name" value="RNASE_H_1"/>
    <property type="match status" value="1"/>
</dbReference>
<reference evidence="3" key="1">
    <citation type="journal article" date="2019" name="Int. J. Syst. Evol. Microbiol.">
        <title>The Global Catalogue of Microorganisms (GCM) 10K type strain sequencing project: providing services to taxonomists for standard genome sequencing and annotation.</title>
        <authorList>
            <consortium name="The Broad Institute Genomics Platform"/>
            <consortium name="The Broad Institute Genome Sequencing Center for Infectious Disease"/>
            <person name="Wu L."/>
            <person name="Ma J."/>
        </authorList>
    </citation>
    <scope>NUCLEOTIDE SEQUENCE [LARGE SCALE GENOMIC DNA]</scope>
    <source>
        <strain evidence="3">CGMCC 1.15474</strain>
    </source>
</reference>
<protein>
    <submittedName>
        <fullName evidence="2">Reverse transcriptase-like protein</fullName>
    </submittedName>
</protein>
<evidence type="ECO:0000313" key="2">
    <source>
        <dbReference type="EMBL" id="MFD2214321.1"/>
    </source>
</evidence>
<dbReference type="Pfam" id="PF13456">
    <property type="entry name" value="RVT_3"/>
    <property type="match status" value="1"/>
</dbReference>
<feature type="domain" description="RNase H type-1" evidence="1">
    <location>
        <begin position="73"/>
        <end position="210"/>
    </location>
</feature>
<dbReference type="InterPro" id="IPR036397">
    <property type="entry name" value="RNaseH_sf"/>
</dbReference>